<name>A0A0C9U325_SPHS4</name>
<evidence type="ECO:0008006" key="3">
    <source>
        <dbReference type="Google" id="ProtNLM"/>
    </source>
</evidence>
<reference evidence="1 2" key="1">
    <citation type="submission" date="2014-06" db="EMBL/GenBank/DDBJ databases">
        <title>Evolutionary Origins and Diversification of the Mycorrhizal Mutualists.</title>
        <authorList>
            <consortium name="DOE Joint Genome Institute"/>
            <consortium name="Mycorrhizal Genomics Consortium"/>
            <person name="Kohler A."/>
            <person name="Kuo A."/>
            <person name="Nagy L.G."/>
            <person name="Floudas D."/>
            <person name="Copeland A."/>
            <person name="Barry K.W."/>
            <person name="Cichocki N."/>
            <person name="Veneault-Fourrey C."/>
            <person name="LaButti K."/>
            <person name="Lindquist E.A."/>
            <person name="Lipzen A."/>
            <person name="Lundell T."/>
            <person name="Morin E."/>
            <person name="Murat C."/>
            <person name="Riley R."/>
            <person name="Ohm R."/>
            <person name="Sun H."/>
            <person name="Tunlid A."/>
            <person name="Henrissat B."/>
            <person name="Grigoriev I.V."/>
            <person name="Hibbett D.S."/>
            <person name="Martin F."/>
        </authorList>
    </citation>
    <scope>NUCLEOTIDE SEQUENCE [LARGE SCALE GENOMIC DNA]</scope>
    <source>
        <strain evidence="1 2">SS14</strain>
    </source>
</reference>
<protein>
    <recommendedName>
        <fullName evidence="3">Aminoglycoside phosphotransferase domain-containing protein</fullName>
    </recommendedName>
</protein>
<organism evidence="1 2">
    <name type="scientific">Sphaerobolus stellatus (strain SS14)</name>
    <dbReference type="NCBI Taxonomy" id="990650"/>
    <lineage>
        <taxon>Eukaryota</taxon>
        <taxon>Fungi</taxon>
        <taxon>Dikarya</taxon>
        <taxon>Basidiomycota</taxon>
        <taxon>Agaricomycotina</taxon>
        <taxon>Agaricomycetes</taxon>
        <taxon>Phallomycetidae</taxon>
        <taxon>Geastrales</taxon>
        <taxon>Sphaerobolaceae</taxon>
        <taxon>Sphaerobolus</taxon>
    </lineage>
</organism>
<dbReference type="EMBL" id="KN837302">
    <property type="protein sequence ID" value="KIJ28609.1"/>
    <property type="molecule type" value="Genomic_DNA"/>
</dbReference>
<dbReference type="PANTHER" id="PTHR36091:SF2">
    <property type="entry name" value="AMINOGLYCOSIDE PHOSPHOTRANSFERASE DOMAIN-CONTAINING PROTEIN"/>
    <property type="match status" value="1"/>
</dbReference>
<proteinExistence type="predicted"/>
<dbReference type="HOGENOM" id="CLU_019189_13_1_1"/>
<dbReference type="Proteomes" id="UP000054279">
    <property type="component" value="Unassembled WGS sequence"/>
</dbReference>
<dbReference type="AlphaFoldDB" id="A0A0C9U325"/>
<dbReference type="OrthoDB" id="2968323at2759"/>
<gene>
    <name evidence="1" type="ORF">M422DRAFT_37290</name>
</gene>
<sequence length="598" mass="67713">MGLIARGLFHATRCHVPTARRVTAAFCRYHHTLKSKDSDVQVDQQFFQDTSGTWLFNAAEQQRQRYLKFNVDALVAEAIKCTEASSCIGFQKLPYEGSRYRSFEIEVDTGIKVIAKLPLKLGVPAHLTTASEVATMHFARNFLRMPVPKVLSYCSRAETTEVGAEYIITEKPEGTPLAGRWHTAPEKSTLNFLEDLVGYEKVMAETKFPAMGSLYFERDLFDGTPFVPFRAEYDSGAVEEYAIGPTVDIRFWRNGRSSLNINRGPWENLALYTWDIIDCEIAWLSRYAKPYPPESPLYISEKDNSPATHISVLEKFREVSNYVGPLAGSPSFNLTYPCYPTDGFIEDPHSILVSEDDDMKITAFFDWQSAQIHPLFQNNILGLLDCSENKYVTVPDDNDGETPADPPSLPVDFESLGAAEQEQSKQELRKMKQQEAYTSLTEKENPVMHECREDPSHVLLNGPLQTLSLSWELGTAPLSECLLRIHDLWPKIATALGTDDPCPVTFTEPEQEAHEKAFKQAKQDMEPYLYLSRKIGLAMDGVVPFHQLEHARARNAEELEKYVQTFPPEEQARARRRWPFQEGGLAFALTVDSHSETE</sequence>
<keyword evidence="2" id="KW-1185">Reference proteome</keyword>
<dbReference type="GO" id="GO:0005739">
    <property type="term" value="C:mitochondrion"/>
    <property type="evidence" value="ECO:0007669"/>
    <property type="project" value="TreeGrafter"/>
</dbReference>
<dbReference type="InterPro" id="IPR051035">
    <property type="entry name" value="Mito_inheritance_9"/>
</dbReference>
<evidence type="ECO:0000313" key="2">
    <source>
        <dbReference type="Proteomes" id="UP000054279"/>
    </source>
</evidence>
<evidence type="ECO:0000313" key="1">
    <source>
        <dbReference type="EMBL" id="KIJ28609.1"/>
    </source>
</evidence>
<dbReference type="PANTHER" id="PTHR36091">
    <property type="entry name" value="ALTERED INHERITANCE OF MITOCHONDRIA PROTEIN 9, MITOCHONDRIAL"/>
    <property type="match status" value="1"/>
</dbReference>
<accession>A0A0C9U325</accession>